<accession>A0A813WR50</accession>
<dbReference type="InterPro" id="IPR000073">
    <property type="entry name" value="AB_hydrolase_1"/>
</dbReference>
<dbReference type="PRINTS" id="PR00412">
    <property type="entry name" value="EPOXHYDRLASE"/>
</dbReference>
<comment type="similarity">
    <text evidence="2">Belongs to the AB hydrolase superfamily. Epoxide hydrolase family.</text>
</comment>
<dbReference type="Pfam" id="PF00561">
    <property type="entry name" value="Abhydrolase_1"/>
    <property type="match status" value="1"/>
</dbReference>
<evidence type="ECO:0000256" key="1">
    <source>
        <dbReference type="ARBA" id="ARBA00022801"/>
    </source>
</evidence>
<organism evidence="5 7">
    <name type="scientific">Adineta steineri</name>
    <dbReference type="NCBI Taxonomy" id="433720"/>
    <lineage>
        <taxon>Eukaryota</taxon>
        <taxon>Metazoa</taxon>
        <taxon>Spiralia</taxon>
        <taxon>Gnathifera</taxon>
        <taxon>Rotifera</taxon>
        <taxon>Eurotatoria</taxon>
        <taxon>Bdelloidea</taxon>
        <taxon>Adinetida</taxon>
        <taxon>Adinetidae</taxon>
        <taxon>Adineta</taxon>
    </lineage>
</organism>
<dbReference type="Proteomes" id="UP000663891">
    <property type="component" value="Unassembled WGS sequence"/>
</dbReference>
<evidence type="ECO:0000259" key="4">
    <source>
        <dbReference type="Pfam" id="PF00561"/>
    </source>
</evidence>
<dbReference type="EMBL" id="CAJNON010000044">
    <property type="protein sequence ID" value="CAF0857396.1"/>
    <property type="molecule type" value="Genomic_DNA"/>
</dbReference>
<dbReference type="PANTHER" id="PTHR43329">
    <property type="entry name" value="EPOXIDE HYDROLASE"/>
    <property type="match status" value="1"/>
</dbReference>
<name>A0A813WR50_9BILA</name>
<reference evidence="5" key="1">
    <citation type="submission" date="2021-02" db="EMBL/GenBank/DDBJ databases">
        <authorList>
            <person name="Nowell W R."/>
        </authorList>
    </citation>
    <scope>NUCLEOTIDE SEQUENCE</scope>
</reference>
<evidence type="ECO:0000256" key="2">
    <source>
        <dbReference type="ARBA" id="ARBA00038334"/>
    </source>
</evidence>
<dbReference type="InterPro" id="IPR000639">
    <property type="entry name" value="Epox_hydrolase-like"/>
</dbReference>
<comment type="caution">
    <text evidence="5">The sequence shown here is derived from an EMBL/GenBank/DDBJ whole genome shotgun (WGS) entry which is preliminary data.</text>
</comment>
<feature type="chain" id="PRO_5035598776" description="AB hydrolase-1 domain-containing protein" evidence="3">
    <location>
        <begin position="27"/>
        <end position="365"/>
    </location>
</feature>
<evidence type="ECO:0000313" key="6">
    <source>
        <dbReference type="EMBL" id="CAF3883271.1"/>
    </source>
</evidence>
<dbReference type="InterPro" id="IPR029058">
    <property type="entry name" value="AB_hydrolase_fold"/>
</dbReference>
<evidence type="ECO:0000313" key="7">
    <source>
        <dbReference type="Proteomes" id="UP000663891"/>
    </source>
</evidence>
<evidence type="ECO:0000256" key="3">
    <source>
        <dbReference type="SAM" id="SignalP"/>
    </source>
</evidence>
<gene>
    <name evidence="6" type="ORF">OKA104_LOCUS23253</name>
    <name evidence="5" type="ORF">VCS650_LOCUS7004</name>
</gene>
<keyword evidence="1" id="KW-0378">Hydrolase</keyword>
<dbReference type="SUPFAM" id="SSF53474">
    <property type="entry name" value="alpha/beta-Hydrolases"/>
    <property type="match status" value="1"/>
</dbReference>
<protein>
    <recommendedName>
        <fullName evidence="4">AB hydrolase-1 domain-containing protein</fullName>
    </recommendedName>
</protein>
<dbReference type="AlphaFoldDB" id="A0A813WR50"/>
<proteinExistence type="inferred from homology"/>
<dbReference type="Gene3D" id="3.40.50.1820">
    <property type="entry name" value="alpha/beta hydrolase"/>
    <property type="match status" value="1"/>
</dbReference>
<dbReference type="OrthoDB" id="408373at2759"/>
<feature type="signal peptide" evidence="3">
    <location>
        <begin position="1"/>
        <end position="26"/>
    </location>
</feature>
<feature type="domain" description="AB hydrolase-1" evidence="4">
    <location>
        <begin position="75"/>
        <end position="350"/>
    </location>
</feature>
<evidence type="ECO:0000313" key="5">
    <source>
        <dbReference type="EMBL" id="CAF0857396.1"/>
    </source>
</evidence>
<dbReference type="Proteomes" id="UP000663881">
    <property type="component" value="Unassembled WGS sequence"/>
</dbReference>
<dbReference type="GO" id="GO:0004301">
    <property type="term" value="F:epoxide hydrolase activity"/>
    <property type="evidence" value="ECO:0007669"/>
    <property type="project" value="UniProtKB-ARBA"/>
</dbReference>
<keyword evidence="3" id="KW-0732">Signal</keyword>
<dbReference type="EMBL" id="CAJOAY010001759">
    <property type="protein sequence ID" value="CAF3883271.1"/>
    <property type="molecule type" value="Genomic_DNA"/>
</dbReference>
<sequence length="365" mass="41885">MSNFKLVTFRLLTVFIVITQFKDISSVSSIKKLYAVLSNRQTTSTITKAQNYQVAPGINYEYLYTRGSNNNSSKPTMLFLHGFPSSFHSWRHQIDYFSRQGYDCLAPNMMGYGRTYSPLNVREYKSKAMVDHLITLLNYLQVNKVIVVGHDWGTRTAGRFLLHRPERTVGVVLISGSYNAPALFDLDRALEASTKAFGYEIYGHWKFFEANDAAKLIENNIEGFMDLVFASDPTLWKTNFAPVGKVREWVVNKNKTTRGAYMTANDYEILRQYHAEGMQPKLNWFKMMIANNDWEDEKNLNPVLQRPVLYLGGKKDYVSVISAYGGPSQYIADLQTCPLDTGHWVMEEDPQGVNGIIERWIKRIQ</sequence>